<dbReference type="Proteomes" id="UP000830434">
    <property type="component" value="Chromosome"/>
</dbReference>
<dbReference type="RefSeq" id="WP_248655176.1">
    <property type="nucleotide sequence ID" value="NZ_CP096658.1"/>
</dbReference>
<protein>
    <submittedName>
        <fullName evidence="2">Uncharacterized protein</fullName>
    </submittedName>
</protein>
<keyword evidence="3" id="KW-1185">Reference proteome</keyword>
<evidence type="ECO:0000313" key="2">
    <source>
        <dbReference type="EMBL" id="UPW00768.1"/>
    </source>
</evidence>
<gene>
    <name evidence="2" type="ORF">M0R88_01375</name>
</gene>
<sequence length="167" mass="17842">MNQIRVRLDETGARTALVRGANAPARPPDTVTVAPGVSRTVGPEGGTAPLFVTGEAPSGRTVREYDGREPRAAADHATGLVADRDPRAAWLCGRDRIRAWCGRGVAAMLERRLCEAARDADARLVVWTNDYEPTSAGRDPTSGDCDPTGADEESVAVEDRYDVVLDP</sequence>
<feature type="region of interest" description="Disordered" evidence="1">
    <location>
        <begin position="130"/>
        <end position="158"/>
    </location>
</feature>
<dbReference type="KEGG" id="haxz:M0R88_01375"/>
<dbReference type="EMBL" id="CP096658">
    <property type="protein sequence ID" value="UPW00768.1"/>
    <property type="molecule type" value="Genomic_DNA"/>
</dbReference>
<dbReference type="AlphaFoldDB" id="A0A8U0IIZ1"/>
<reference evidence="2" key="1">
    <citation type="submission" date="2022-04" db="EMBL/GenBank/DDBJ databases">
        <title>Diverse halophilic archaea isolated from saline environments.</title>
        <authorList>
            <person name="Cui H.-L."/>
        </authorList>
    </citation>
    <scope>NUCLEOTIDE SEQUENCE</scope>
    <source>
        <strain evidence="2">XZYJT40</strain>
    </source>
</reference>
<proteinExistence type="predicted"/>
<name>A0A8U0IIZ1_9EURY</name>
<accession>A0A8U0IIZ1</accession>
<dbReference type="GeneID" id="72188464"/>
<evidence type="ECO:0000313" key="3">
    <source>
        <dbReference type="Proteomes" id="UP000830434"/>
    </source>
</evidence>
<evidence type="ECO:0000256" key="1">
    <source>
        <dbReference type="SAM" id="MobiDB-lite"/>
    </source>
</evidence>
<organism evidence="2 3">
    <name type="scientific">Halorussus gelatinilyticus</name>
    <dbReference type="NCBI Taxonomy" id="2937524"/>
    <lineage>
        <taxon>Archaea</taxon>
        <taxon>Methanobacteriati</taxon>
        <taxon>Methanobacteriota</taxon>
        <taxon>Stenosarchaea group</taxon>
        <taxon>Halobacteria</taxon>
        <taxon>Halobacteriales</taxon>
        <taxon>Haladaptataceae</taxon>
        <taxon>Halorussus</taxon>
    </lineage>
</organism>